<evidence type="ECO:0000256" key="1">
    <source>
        <dbReference type="ARBA" id="ARBA00001974"/>
    </source>
</evidence>
<evidence type="ECO:0000259" key="6">
    <source>
        <dbReference type="PROSITE" id="PS51387"/>
    </source>
</evidence>
<dbReference type="Pfam" id="PF01565">
    <property type="entry name" value="FAD_binding_4"/>
    <property type="match status" value="1"/>
</dbReference>
<dbReference type="PANTHER" id="PTHR42973:SF39">
    <property type="entry name" value="FAD-BINDING PCMH-TYPE DOMAIN-CONTAINING PROTEIN"/>
    <property type="match status" value="1"/>
</dbReference>
<dbReference type="EMBL" id="WMBA01000001">
    <property type="protein sequence ID" value="MTD52623.1"/>
    <property type="molecule type" value="Genomic_DNA"/>
</dbReference>
<organism evidence="7 8">
    <name type="scientific">Amycolatopsis pithecellobii</name>
    <dbReference type="NCBI Taxonomy" id="664692"/>
    <lineage>
        <taxon>Bacteria</taxon>
        <taxon>Bacillati</taxon>
        <taxon>Actinomycetota</taxon>
        <taxon>Actinomycetes</taxon>
        <taxon>Pseudonocardiales</taxon>
        <taxon>Pseudonocardiaceae</taxon>
        <taxon>Amycolatopsis</taxon>
    </lineage>
</organism>
<dbReference type="InterPro" id="IPR016167">
    <property type="entry name" value="FAD-bd_PCMH_sub1"/>
</dbReference>
<gene>
    <name evidence="7" type="ORF">GKO32_01295</name>
</gene>
<dbReference type="PROSITE" id="PS00862">
    <property type="entry name" value="OX2_COVAL_FAD"/>
    <property type="match status" value="1"/>
</dbReference>
<comment type="cofactor">
    <cofactor evidence="1">
        <name>FAD</name>
        <dbReference type="ChEBI" id="CHEBI:57692"/>
    </cofactor>
</comment>
<protein>
    <submittedName>
        <fullName evidence="7">FAD-binding protein</fullName>
    </submittedName>
</protein>
<dbReference type="GO" id="GO:0016491">
    <property type="term" value="F:oxidoreductase activity"/>
    <property type="evidence" value="ECO:0007669"/>
    <property type="project" value="UniProtKB-KW"/>
</dbReference>
<evidence type="ECO:0000256" key="3">
    <source>
        <dbReference type="ARBA" id="ARBA00022630"/>
    </source>
</evidence>
<dbReference type="AlphaFoldDB" id="A0A6N7YUT7"/>
<dbReference type="GO" id="GO:0071949">
    <property type="term" value="F:FAD binding"/>
    <property type="evidence" value="ECO:0007669"/>
    <property type="project" value="InterPro"/>
</dbReference>
<dbReference type="InterPro" id="IPR006094">
    <property type="entry name" value="Oxid_FAD_bind_N"/>
</dbReference>
<keyword evidence="4" id="KW-0274">FAD</keyword>
<dbReference type="Gene3D" id="3.30.465.10">
    <property type="match status" value="1"/>
</dbReference>
<dbReference type="Proteomes" id="UP000440096">
    <property type="component" value="Unassembled WGS sequence"/>
</dbReference>
<proteinExistence type="inferred from homology"/>
<evidence type="ECO:0000313" key="7">
    <source>
        <dbReference type="EMBL" id="MTD52623.1"/>
    </source>
</evidence>
<keyword evidence="3" id="KW-0285">Flavoprotein</keyword>
<keyword evidence="8" id="KW-1185">Reference proteome</keyword>
<dbReference type="InterPro" id="IPR016169">
    <property type="entry name" value="FAD-bd_PCMH_sub2"/>
</dbReference>
<dbReference type="InterPro" id="IPR050416">
    <property type="entry name" value="FAD-linked_Oxidoreductase"/>
</dbReference>
<dbReference type="OrthoDB" id="9775082at2"/>
<name>A0A6N7YUT7_9PSEU</name>
<evidence type="ECO:0000256" key="4">
    <source>
        <dbReference type="ARBA" id="ARBA00022827"/>
    </source>
</evidence>
<dbReference type="PROSITE" id="PS51387">
    <property type="entry name" value="FAD_PCMH"/>
    <property type="match status" value="1"/>
</dbReference>
<dbReference type="SUPFAM" id="SSF56176">
    <property type="entry name" value="FAD-binding/transporter-associated domain-like"/>
    <property type="match status" value="1"/>
</dbReference>
<evidence type="ECO:0000313" key="8">
    <source>
        <dbReference type="Proteomes" id="UP000440096"/>
    </source>
</evidence>
<dbReference type="Gene3D" id="3.40.462.20">
    <property type="match status" value="1"/>
</dbReference>
<reference evidence="7 8" key="1">
    <citation type="submission" date="2019-11" db="EMBL/GenBank/DDBJ databases">
        <title>Draft genome of Amycolatopsis RM579.</title>
        <authorList>
            <person name="Duangmal K."/>
            <person name="Mingma R."/>
        </authorList>
    </citation>
    <scope>NUCLEOTIDE SEQUENCE [LARGE SCALE GENOMIC DNA]</scope>
    <source>
        <strain evidence="7 8">RM579</strain>
    </source>
</reference>
<feature type="domain" description="FAD-binding PCMH-type" evidence="6">
    <location>
        <begin position="27"/>
        <end position="196"/>
    </location>
</feature>
<dbReference type="InterPro" id="IPR016166">
    <property type="entry name" value="FAD-bd_PCMH"/>
</dbReference>
<evidence type="ECO:0000256" key="2">
    <source>
        <dbReference type="ARBA" id="ARBA00005466"/>
    </source>
</evidence>
<keyword evidence="5" id="KW-0560">Oxidoreductase</keyword>
<dbReference type="PANTHER" id="PTHR42973">
    <property type="entry name" value="BINDING OXIDOREDUCTASE, PUTATIVE (AFU_ORTHOLOGUE AFUA_1G17690)-RELATED"/>
    <property type="match status" value="1"/>
</dbReference>
<comment type="similarity">
    <text evidence="2">Belongs to the oxygen-dependent FAD-linked oxidoreductase family.</text>
</comment>
<evidence type="ECO:0000256" key="5">
    <source>
        <dbReference type="ARBA" id="ARBA00023002"/>
    </source>
</evidence>
<comment type="caution">
    <text evidence="7">The sequence shown here is derived from an EMBL/GenBank/DDBJ whole genome shotgun (WGS) entry which is preliminary data.</text>
</comment>
<sequence length="438" mass="47948">MPEVVLERGAAAYEQARRDAVWNGRTPHRYPDVIVQAQTSEDVITAVGLAARKDLRIGVRSGGHSWAGNHLRDGGMLLDVSRLDQLEVDPDAMTAVVGPGFKGIAGALQPYGLFFPGGHDLDVGVGGYLLQGGFGWNGRVHGPACMSVEAIDVVTGDGELVHADEHHHSDLLWAARGSGPGFFGVVVAFHLRLYQAPKHIASSLLRFPFEIAEDVFRWVQEVTPTLAREVELSLFVHRNENGEPEITLTAPALVDSATEAAEALAFVSECPLLANALEIVPNSEVSLSDLYAGVAGFYPTGARYAVDNMWTHARASELLPGIRKIAETLPPYPSAMMWNHWGGDASSRPPMAFSVEDETYLAVYGVWNDPADDERYATWPEERMREMAHLSTGIQLADENLGRRPARFVSDENLARLDEIRARYDPAGRFHSWMASTK</sequence>
<dbReference type="Gene3D" id="3.30.43.10">
    <property type="entry name" value="Uridine Diphospho-n-acetylenolpyruvylglucosamine Reductase, domain 2"/>
    <property type="match status" value="1"/>
</dbReference>
<accession>A0A6N7YUT7</accession>
<dbReference type="InterPro" id="IPR006093">
    <property type="entry name" value="Oxy_OxRdtase_FAD_BS"/>
</dbReference>
<dbReference type="InterPro" id="IPR036318">
    <property type="entry name" value="FAD-bd_PCMH-like_sf"/>
</dbReference>